<accession>A0A645BU80</accession>
<comment type="caution">
    <text evidence="1">The sequence shown here is derived from an EMBL/GenBank/DDBJ whole genome shotgun (WGS) entry which is preliminary data.</text>
</comment>
<proteinExistence type="predicted"/>
<dbReference type="AlphaFoldDB" id="A0A645BU80"/>
<protein>
    <submittedName>
        <fullName evidence="1">Uncharacterized protein</fullName>
    </submittedName>
</protein>
<sequence>MDVCVPVTIEPYVNIGETTVECIDDPYLTPVPCGTWNKNGTCKFTLVQKLCVMVPVEFRAAARSGPTSVICGNASDEDCPTYVCDEEGETEENQKYNFYIKGKGV</sequence>
<evidence type="ECO:0000313" key="1">
    <source>
        <dbReference type="EMBL" id="MPM68181.1"/>
    </source>
</evidence>
<dbReference type="EMBL" id="VSSQ01022108">
    <property type="protein sequence ID" value="MPM68181.1"/>
    <property type="molecule type" value="Genomic_DNA"/>
</dbReference>
<name>A0A645BU80_9ZZZZ</name>
<reference evidence="1" key="1">
    <citation type="submission" date="2019-08" db="EMBL/GenBank/DDBJ databases">
        <authorList>
            <person name="Kucharzyk K."/>
            <person name="Murdoch R.W."/>
            <person name="Higgins S."/>
            <person name="Loffler F."/>
        </authorList>
    </citation>
    <scope>NUCLEOTIDE SEQUENCE</scope>
</reference>
<organism evidence="1">
    <name type="scientific">bioreactor metagenome</name>
    <dbReference type="NCBI Taxonomy" id="1076179"/>
    <lineage>
        <taxon>unclassified sequences</taxon>
        <taxon>metagenomes</taxon>
        <taxon>ecological metagenomes</taxon>
    </lineage>
</organism>
<gene>
    <name evidence="1" type="ORF">SDC9_115112</name>
</gene>